<evidence type="ECO:0000256" key="2">
    <source>
        <dbReference type="SAM" id="SignalP"/>
    </source>
</evidence>
<feature type="compositionally biased region" description="Low complexity" evidence="1">
    <location>
        <begin position="362"/>
        <end position="392"/>
    </location>
</feature>
<accession>R7QLH8</accession>
<dbReference type="PhylomeDB" id="R7QLH8"/>
<keyword evidence="2" id="KW-0732">Signal</keyword>
<name>R7QLH8_CHOCR</name>
<dbReference type="Gramene" id="CDF38326">
    <property type="protein sequence ID" value="CDF38326"/>
    <property type="gene ID" value="CHC_T00000812001"/>
</dbReference>
<dbReference type="Proteomes" id="UP000012073">
    <property type="component" value="Unassembled WGS sequence"/>
</dbReference>
<evidence type="ECO:0000256" key="1">
    <source>
        <dbReference type="SAM" id="MobiDB-lite"/>
    </source>
</evidence>
<dbReference type="OrthoDB" id="12214at2759"/>
<evidence type="ECO:0008006" key="5">
    <source>
        <dbReference type="Google" id="ProtNLM"/>
    </source>
</evidence>
<dbReference type="GeneID" id="17325931"/>
<organism evidence="3 4">
    <name type="scientific">Chondrus crispus</name>
    <name type="common">Carrageen Irish moss</name>
    <name type="synonym">Polymorpha crispa</name>
    <dbReference type="NCBI Taxonomy" id="2769"/>
    <lineage>
        <taxon>Eukaryota</taxon>
        <taxon>Rhodophyta</taxon>
        <taxon>Florideophyceae</taxon>
        <taxon>Rhodymeniophycidae</taxon>
        <taxon>Gigartinales</taxon>
        <taxon>Gigartinaceae</taxon>
        <taxon>Chondrus</taxon>
    </lineage>
</organism>
<protein>
    <recommendedName>
        <fullName evidence="5">EGF-like domain-containing protein</fullName>
    </recommendedName>
</protein>
<dbReference type="AlphaFoldDB" id="R7QLH8"/>
<reference evidence="4" key="1">
    <citation type="journal article" date="2013" name="Proc. Natl. Acad. Sci. U.S.A.">
        <title>Genome structure and metabolic features in the red seaweed Chondrus crispus shed light on evolution of the Archaeplastida.</title>
        <authorList>
            <person name="Collen J."/>
            <person name="Porcel B."/>
            <person name="Carre W."/>
            <person name="Ball S.G."/>
            <person name="Chaparro C."/>
            <person name="Tonon T."/>
            <person name="Barbeyron T."/>
            <person name="Michel G."/>
            <person name="Noel B."/>
            <person name="Valentin K."/>
            <person name="Elias M."/>
            <person name="Artiguenave F."/>
            <person name="Arun A."/>
            <person name="Aury J.M."/>
            <person name="Barbosa-Neto J.F."/>
            <person name="Bothwell J.H."/>
            <person name="Bouget F.Y."/>
            <person name="Brillet L."/>
            <person name="Cabello-Hurtado F."/>
            <person name="Capella-Gutierrez S."/>
            <person name="Charrier B."/>
            <person name="Cladiere L."/>
            <person name="Cock J.M."/>
            <person name="Coelho S.M."/>
            <person name="Colleoni C."/>
            <person name="Czjzek M."/>
            <person name="Da Silva C."/>
            <person name="Delage L."/>
            <person name="Denoeud F."/>
            <person name="Deschamps P."/>
            <person name="Dittami S.M."/>
            <person name="Gabaldon T."/>
            <person name="Gachon C.M."/>
            <person name="Groisillier A."/>
            <person name="Herve C."/>
            <person name="Jabbari K."/>
            <person name="Katinka M."/>
            <person name="Kloareg B."/>
            <person name="Kowalczyk N."/>
            <person name="Labadie K."/>
            <person name="Leblanc C."/>
            <person name="Lopez P.J."/>
            <person name="McLachlan D.H."/>
            <person name="Meslet-Cladiere L."/>
            <person name="Moustafa A."/>
            <person name="Nehr Z."/>
            <person name="Nyvall Collen P."/>
            <person name="Panaud O."/>
            <person name="Partensky F."/>
            <person name="Poulain J."/>
            <person name="Rensing S.A."/>
            <person name="Rousvoal S."/>
            <person name="Samson G."/>
            <person name="Symeonidi A."/>
            <person name="Weissenbach J."/>
            <person name="Zambounis A."/>
            <person name="Wincker P."/>
            <person name="Boyen C."/>
        </authorList>
    </citation>
    <scope>NUCLEOTIDE SEQUENCE [LARGE SCALE GENOMIC DNA]</scope>
    <source>
        <strain evidence="4">cv. Stackhouse</strain>
    </source>
</reference>
<dbReference type="KEGG" id="ccp:CHC_T00000812001"/>
<gene>
    <name evidence="3" type="ORF">CHC_T00000812001</name>
</gene>
<feature type="region of interest" description="Disordered" evidence="1">
    <location>
        <begin position="359"/>
        <end position="397"/>
    </location>
</feature>
<feature type="compositionally biased region" description="Acidic residues" evidence="1">
    <location>
        <begin position="262"/>
        <end position="273"/>
    </location>
</feature>
<sequence length="508" mass="53338">MSMLQRLSVVCTLLAFVLAAPAPISPSRSGKWLLSHPRKASLAAKSLLSRYITRSRWNIIKSLVKRDLPGSVAIIPDHQSLYAFRQFSPRERKMTSPSAAVVAGRLADQYNTHLKTASQTKFPGLDAAASITNPRLQNTLTLNSKIGQYTARKAAPMETSNGFVRFVRKSLSTADQVGLTGGRCTSSPECADGRVCTNGEITTCPAGDDCFCAPSDGPKPCTSSADCATAGEVCAQLTGGAACLSEEVANAQKIPIVSGESSSDEGDTATSDDTDSHTGSGDGITGAPCTSSSECAEGRICNGPDASLCSAGERCICVPSDGPELCTSSADCSTDGEVCVQLDDAICFSKNTANVASLPIVGGESSSDGSEENAGSTPTPDESDDPSSSSESDGNDEEACIDARALGHLPSDALVFKKHAVSRVLCDENNSCATRGHMVLFHGHAMRMSTYCDSVGCKQAVVEVNSPRFSRGMRIESNTKELEYTVFAARHDTRAEESMIRIAVQLGL</sequence>
<keyword evidence="4" id="KW-1185">Reference proteome</keyword>
<feature type="chain" id="PRO_5004454763" description="EGF-like domain-containing protein" evidence="2">
    <location>
        <begin position="20"/>
        <end position="508"/>
    </location>
</feature>
<evidence type="ECO:0000313" key="4">
    <source>
        <dbReference type="Proteomes" id="UP000012073"/>
    </source>
</evidence>
<evidence type="ECO:0000313" key="3">
    <source>
        <dbReference type="EMBL" id="CDF38326.1"/>
    </source>
</evidence>
<feature type="signal peptide" evidence="2">
    <location>
        <begin position="1"/>
        <end position="19"/>
    </location>
</feature>
<proteinExistence type="predicted"/>
<dbReference type="RefSeq" id="XP_005718211.1">
    <property type="nucleotide sequence ID" value="XM_005718154.1"/>
</dbReference>
<dbReference type="EMBL" id="HG001917">
    <property type="protein sequence ID" value="CDF38326.1"/>
    <property type="molecule type" value="Genomic_DNA"/>
</dbReference>
<feature type="region of interest" description="Disordered" evidence="1">
    <location>
        <begin position="255"/>
        <end position="285"/>
    </location>
</feature>